<dbReference type="Pfam" id="PF00400">
    <property type="entry name" value="WD40"/>
    <property type="match status" value="4"/>
</dbReference>
<accession>A0A218ZGC8</accession>
<dbReference type="Gene3D" id="2.130.10.10">
    <property type="entry name" value="YVTN repeat-like/Quinoprotein amine dehydrogenase"/>
    <property type="match status" value="1"/>
</dbReference>
<feature type="compositionally biased region" description="Basic residues" evidence="4">
    <location>
        <begin position="204"/>
        <end position="213"/>
    </location>
</feature>
<dbReference type="InterPro" id="IPR015943">
    <property type="entry name" value="WD40/YVTN_repeat-like_dom_sf"/>
</dbReference>
<feature type="region of interest" description="Disordered" evidence="4">
    <location>
        <begin position="150"/>
        <end position="277"/>
    </location>
</feature>
<dbReference type="InterPro" id="IPR001680">
    <property type="entry name" value="WD40_rpt"/>
</dbReference>
<dbReference type="Pfam" id="PF23627">
    <property type="entry name" value="LisH_WDR26"/>
    <property type="match status" value="1"/>
</dbReference>
<dbReference type="STRING" id="503106.A0A218ZGC8"/>
<name>A0A218ZGC8_9HELO</name>
<keyword evidence="6" id="KW-1185">Reference proteome</keyword>
<dbReference type="SUPFAM" id="SSF50978">
    <property type="entry name" value="WD40 repeat-like"/>
    <property type="match status" value="1"/>
</dbReference>
<evidence type="ECO:0000313" key="6">
    <source>
        <dbReference type="Proteomes" id="UP000242519"/>
    </source>
</evidence>
<keyword evidence="2" id="KW-0677">Repeat</keyword>
<comment type="caution">
    <text evidence="5">The sequence shown here is derived from an EMBL/GenBank/DDBJ whole genome shotgun (WGS) entry which is preliminary data.</text>
</comment>
<dbReference type="InterPro" id="IPR006594">
    <property type="entry name" value="LisH"/>
</dbReference>
<dbReference type="InParanoid" id="A0A218ZGC8"/>
<dbReference type="EMBL" id="MZNU01000038">
    <property type="protein sequence ID" value="OWP06613.1"/>
    <property type="molecule type" value="Genomic_DNA"/>
</dbReference>
<proteinExistence type="predicted"/>
<gene>
    <name evidence="5" type="ORF">B2J93_5092</name>
</gene>
<evidence type="ECO:0000313" key="5">
    <source>
        <dbReference type="EMBL" id="OWP06613.1"/>
    </source>
</evidence>
<dbReference type="OrthoDB" id="972532at2759"/>
<evidence type="ECO:0000256" key="1">
    <source>
        <dbReference type="ARBA" id="ARBA00022574"/>
    </source>
</evidence>
<feature type="repeat" description="WD" evidence="3">
    <location>
        <begin position="500"/>
        <end position="541"/>
    </location>
</feature>
<feature type="compositionally biased region" description="Polar residues" evidence="4">
    <location>
        <begin position="125"/>
        <end position="136"/>
    </location>
</feature>
<protein>
    <submittedName>
        <fullName evidence="5">WD domain-containing protein</fullName>
    </submittedName>
</protein>
<feature type="compositionally biased region" description="Polar residues" evidence="4">
    <location>
        <begin position="150"/>
        <end position="166"/>
    </location>
</feature>
<sequence length="809" mass="89137">MTASTRDNHNPQVLDIVLLHSQLPFGWILSTLITTSQSSQGVAAQVPPSTNTSHSIYDDIYRRLKLLAPSTTTATIFLTREYLDLEPPGGTPAEVVLADDRPRPSASSPSIYDDPSTPTFPPQPLSTSLSAPTPNNQQIRQLSQENISNVSASTSVGGSPSYQPADTQVLGRRQRESHEEPAEEQGPLEDPRGRVVVQSGNIEHRHKRRRQGSRMRLEGEDSNPNGGSRPVSNGSGPSPVHKTALASSANGTRRSSVAMNGSSNTNGHSGGKIKPTYFGHDREEVTRILIQSLTDLGYNNAASTLSQDSGFSLESPTVAKFRNAVLEGQWSQAEILLFGGVSEEGGVVIDGDGLTLQEGVDRNVMRFWLRQQKFLELLERRDTGRALMVLRAELTPLYQDTGKLHFLSSLLMCQTTEDLKKKAEWDGAEGNSRHQLLSDLSRCISPSVMLPEHRLAILLHQVKKHQIGSCLYHNTSASPSLYQDHACDRSNFPLHTVLELDKHTGEVWEVKFSNDGGRLASCGKDGTCLIYDVGTFEVVQNLAKSEAGIASLAWSPDDSMIVTCGNDHLAILWDTRTGQILKQLPRFGEPVSSCVWAPDGETFVTGCLDKERNLCQWDLHGELVYDWGRSHRIQDLAVSPNGQYLVAMENETHIHVYNFVTRELQYEMDMKVTMSSVSISQNSRFLLVHKVDGEARMLDLDTRETVRSFKSGAKGGHFVIRATYGGANESFVIFGSEEGNVYIYHKESGHLIEKLEGHGKASCNSVSWNPSNPSMFATVGDDAKVRIWADVDQLGKRISQTSQRHSNGR</sequence>
<dbReference type="GO" id="GO:0043161">
    <property type="term" value="P:proteasome-mediated ubiquitin-dependent protein catabolic process"/>
    <property type="evidence" value="ECO:0007669"/>
    <property type="project" value="TreeGrafter"/>
</dbReference>
<feature type="compositionally biased region" description="Polar residues" evidence="4">
    <location>
        <begin position="245"/>
        <end position="259"/>
    </location>
</feature>
<dbReference type="InterPro" id="IPR019775">
    <property type="entry name" value="WD40_repeat_CS"/>
</dbReference>
<dbReference type="GO" id="GO:0034657">
    <property type="term" value="C:GID complex"/>
    <property type="evidence" value="ECO:0007669"/>
    <property type="project" value="TreeGrafter"/>
</dbReference>
<dbReference type="InterPro" id="IPR036322">
    <property type="entry name" value="WD40_repeat_dom_sf"/>
</dbReference>
<dbReference type="PANTHER" id="PTHR22838:SF0">
    <property type="entry name" value="WD REPEAT-CONTAINING PROTEIN 26"/>
    <property type="match status" value="1"/>
</dbReference>
<dbReference type="InterPro" id="IPR051350">
    <property type="entry name" value="WD_repeat-ST_regulator"/>
</dbReference>
<dbReference type="PROSITE" id="PS50082">
    <property type="entry name" value="WD_REPEATS_2"/>
    <property type="match status" value="2"/>
</dbReference>
<dbReference type="CDD" id="cd00200">
    <property type="entry name" value="WD40"/>
    <property type="match status" value="1"/>
</dbReference>
<organism evidence="5 6">
    <name type="scientific">Diplocarpon coronariae</name>
    <dbReference type="NCBI Taxonomy" id="2795749"/>
    <lineage>
        <taxon>Eukaryota</taxon>
        <taxon>Fungi</taxon>
        <taxon>Dikarya</taxon>
        <taxon>Ascomycota</taxon>
        <taxon>Pezizomycotina</taxon>
        <taxon>Leotiomycetes</taxon>
        <taxon>Helotiales</taxon>
        <taxon>Drepanopezizaceae</taxon>
        <taxon>Diplocarpon</taxon>
    </lineage>
</organism>
<feature type="compositionally biased region" description="Polar residues" evidence="4">
    <location>
        <begin position="222"/>
        <end position="236"/>
    </location>
</feature>
<evidence type="ECO:0000256" key="3">
    <source>
        <dbReference type="PROSITE-ProRule" id="PRU00221"/>
    </source>
</evidence>
<dbReference type="PROSITE" id="PS50294">
    <property type="entry name" value="WD_REPEATS_REGION"/>
    <property type="match status" value="1"/>
</dbReference>
<dbReference type="AlphaFoldDB" id="A0A218ZGC8"/>
<evidence type="ECO:0000256" key="4">
    <source>
        <dbReference type="SAM" id="MobiDB-lite"/>
    </source>
</evidence>
<feature type="repeat" description="WD" evidence="3">
    <location>
        <begin position="542"/>
        <end position="583"/>
    </location>
</feature>
<dbReference type="PANTHER" id="PTHR22838">
    <property type="entry name" value="WD REPEAT PROTEIN 26-RELATED"/>
    <property type="match status" value="1"/>
</dbReference>
<dbReference type="PROSITE" id="PS00678">
    <property type="entry name" value="WD_REPEATS_1"/>
    <property type="match status" value="1"/>
</dbReference>
<feature type="region of interest" description="Disordered" evidence="4">
    <location>
        <begin position="84"/>
        <end position="136"/>
    </location>
</feature>
<dbReference type="PROSITE" id="PS50896">
    <property type="entry name" value="LISH"/>
    <property type="match status" value="1"/>
</dbReference>
<keyword evidence="1 3" id="KW-0853">WD repeat</keyword>
<dbReference type="Proteomes" id="UP000242519">
    <property type="component" value="Unassembled WGS sequence"/>
</dbReference>
<reference evidence="5 6" key="1">
    <citation type="submission" date="2017-04" db="EMBL/GenBank/DDBJ databases">
        <title>Draft genome sequence of Marssonina coronaria NL1: causal agent of apple blotch.</title>
        <authorList>
            <person name="Cheng Q."/>
        </authorList>
    </citation>
    <scope>NUCLEOTIDE SEQUENCE [LARGE SCALE GENOMIC DNA]</scope>
    <source>
        <strain evidence="5 6">NL1</strain>
    </source>
</reference>
<evidence type="ECO:0000256" key="2">
    <source>
        <dbReference type="ARBA" id="ARBA00022737"/>
    </source>
</evidence>
<dbReference type="SMART" id="SM00320">
    <property type="entry name" value="WD40"/>
    <property type="match status" value="6"/>
</dbReference>